<dbReference type="Proteomes" id="UP000241167">
    <property type="component" value="Unassembled WGS sequence"/>
</dbReference>
<dbReference type="OrthoDB" id="7582968at2"/>
<dbReference type="RefSeq" id="WP_106512513.1">
    <property type="nucleotide sequence ID" value="NZ_PXYI01000003.1"/>
</dbReference>
<reference evidence="1 2" key="1">
    <citation type="submission" date="2018-03" db="EMBL/GenBank/DDBJ databases">
        <title>The draft genome of Sphingosinicella sp. GL-C-18.</title>
        <authorList>
            <person name="Liu L."/>
            <person name="Li L."/>
            <person name="Liang L."/>
            <person name="Zhang X."/>
            <person name="Wang T."/>
        </authorList>
    </citation>
    <scope>NUCLEOTIDE SEQUENCE [LARGE SCALE GENOMIC DNA]</scope>
    <source>
        <strain evidence="1 2">GL-C-18</strain>
    </source>
</reference>
<dbReference type="PROSITE" id="PS51257">
    <property type="entry name" value="PROKAR_LIPOPROTEIN"/>
    <property type="match status" value="1"/>
</dbReference>
<sequence length="75" mass="7681">MKTITAGIIAAGCLALGACDVDQTKETKLPDVDVNASGGQLPEFNVTGPEVNVGTENKTIEVPTVDVKVPGENAQ</sequence>
<dbReference type="AlphaFoldDB" id="A0A2P7QQX2"/>
<protein>
    <submittedName>
        <fullName evidence="1">Uncharacterized protein</fullName>
    </submittedName>
</protein>
<gene>
    <name evidence="1" type="ORF">C7I55_08425</name>
</gene>
<name>A0A2P7QQX2_9SPHN</name>
<evidence type="ECO:0000313" key="1">
    <source>
        <dbReference type="EMBL" id="PSJ40361.1"/>
    </source>
</evidence>
<organism evidence="1 2">
    <name type="scientific">Allosphingosinicella deserti</name>
    <dbReference type="NCBI Taxonomy" id="2116704"/>
    <lineage>
        <taxon>Bacteria</taxon>
        <taxon>Pseudomonadati</taxon>
        <taxon>Pseudomonadota</taxon>
        <taxon>Alphaproteobacteria</taxon>
        <taxon>Sphingomonadales</taxon>
        <taxon>Sphingomonadaceae</taxon>
        <taxon>Allosphingosinicella</taxon>
    </lineage>
</organism>
<comment type="caution">
    <text evidence="1">The sequence shown here is derived from an EMBL/GenBank/DDBJ whole genome shotgun (WGS) entry which is preliminary data.</text>
</comment>
<keyword evidence="2" id="KW-1185">Reference proteome</keyword>
<evidence type="ECO:0000313" key="2">
    <source>
        <dbReference type="Proteomes" id="UP000241167"/>
    </source>
</evidence>
<dbReference type="EMBL" id="PXYI01000003">
    <property type="protein sequence ID" value="PSJ40361.1"/>
    <property type="molecule type" value="Genomic_DNA"/>
</dbReference>
<proteinExistence type="predicted"/>
<accession>A0A2P7QQX2</accession>